<dbReference type="Pfam" id="PF04304">
    <property type="entry name" value="DUF454"/>
    <property type="match status" value="1"/>
</dbReference>
<proteinExistence type="predicted"/>
<evidence type="ECO:0000313" key="3">
    <source>
        <dbReference type="Proteomes" id="UP000035444"/>
    </source>
</evidence>
<dbReference type="PATRIC" id="fig|1489064.4.peg.4004"/>
<dbReference type="STRING" id="1489064.WH96_13330"/>
<evidence type="ECO:0008006" key="4">
    <source>
        <dbReference type="Google" id="ProtNLM"/>
    </source>
</evidence>
<feature type="transmembrane region" description="Helical" evidence="1">
    <location>
        <begin position="20"/>
        <end position="42"/>
    </location>
</feature>
<dbReference type="Proteomes" id="UP000035444">
    <property type="component" value="Unassembled WGS sequence"/>
</dbReference>
<dbReference type="PANTHER" id="PTHR35813:SF1">
    <property type="entry name" value="INNER MEMBRANE PROTEIN YBAN"/>
    <property type="match status" value="1"/>
</dbReference>
<keyword evidence="1" id="KW-0472">Membrane</keyword>
<sequence length="146" mass="16354">MSKPDFAENTKLKKTGIRRVCLIGLGWLCVALGLIGMVLPLLPTTPFMLVALWAFSHSSERFHDWLYQHNLFGPMVRDWDCYRVIPVKAKALAITMMSASLAYVAYKEVVPLWGLGLIGACLFCVAIFILRCPSRPPAKLSDKLIE</sequence>
<name>A0A0H2MC86_9PROT</name>
<dbReference type="AlphaFoldDB" id="A0A0H2MC86"/>
<dbReference type="PIRSF" id="PIRSF016789">
    <property type="entry name" value="DUF454"/>
    <property type="match status" value="1"/>
</dbReference>
<dbReference type="InterPro" id="IPR007401">
    <property type="entry name" value="DUF454"/>
</dbReference>
<dbReference type="RefSeq" id="WP_047764697.1">
    <property type="nucleotide sequence ID" value="NZ_LAQL01000008.1"/>
</dbReference>
<dbReference type="PANTHER" id="PTHR35813">
    <property type="entry name" value="INNER MEMBRANE PROTEIN YBAN"/>
    <property type="match status" value="1"/>
</dbReference>
<keyword evidence="3" id="KW-1185">Reference proteome</keyword>
<reference evidence="2 3" key="1">
    <citation type="submission" date="2015-03" db="EMBL/GenBank/DDBJ databases">
        <title>Genome Sequence of Kiloniella spongiae MEBiC09566, isolated from a marine sponge.</title>
        <authorList>
            <person name="Shao Z."/>
            <person name="Wang L."/>
            <person name="Li X."/>
        </authorList>
    </citation>
    <scope>NUCLEOTIDE SEQUENCE [LARGE SCALE GENOMIC DNA]</scope>
    <source>
        <strain evidence="2 3">MEBiC09566</strain>
    </source>
</reference>
<protein>
    <recommendedName>
        <fullName evidence="4">Inner membrane protein</fullName>
    </recommendedName>
</protein>
<keyword evidence="1" id="KW-0812">Transmembrane</keyword>
<dbReference type="GO" id="GO:0005886">
    <property type="term" value="C:plasma membrane"/>
    <property type="evidence" value="ECO:0007669"/>
    <property type="project" value="TreeGrafter"/>
</dbReference>
<evidence type="ECO:0000313" key="2">
    <source>
        <dbReference type="EMBL" id="KLN60164.1"/>
    </source>
</evidence>
<dbReference type="OrthoDB" id="9816293at2"/>
<feature type="transmembrane region" description="Helical" evidence="1">
    <location>
        <begin position="110"/>
        <end position="130"/>
    </location>
</feature>
<comment type="caution">
    <text evidence="2">The sequence shown here is derived from an EMBL/GenBank/DDBJ whole genome shotgun (WGS) entry which is preliminary data.</text>
</comment>
<organism evidence="2 3">
    <name type="scientific">Kiloniella spongiae</name>
    <dbReference type="NCBI Taxonomy" id="1489064"/>
    <lineage>
        <taxon>Bacteria</taxon>
        <taxon>Pseudomonadati</taxon>
        <taxon>Pseudomonadota</taxon>
        <taxon>Alphaproteobacteria</taxon>
        <taxon>Rhodospirillales</taxon>
        <taxon>Kiloniellaceae</taxon>
        <taxon>Kiloniella</taxon>
    </lineage>
</organism>
<gene>
    <name evidence="2" type="ORF">WH96_13330</name>
</gene>
<dbReference type="EMBL" id="LAQL01000008">
    <property type="protein sequence ID" value="KLN60164.1"/>
    <property type="molecule type" value="Genomic_DNA"/>
</dbReference>
<keyword evidence="1" id="KW-1133">Transmembrane helix</keyword>
<evidence type="ECO:0000256" key="1">
    <source>
        <dbReference type="SAM" id="Phobius"/>
    </source>
</evidence>
<accession>A0A0H2MC86</accession>